<evidence type="ECO:0000256" key="4">
    <source>
        <dbReference type="ARBA" id="ARBA00022801"/>
    </source>
</evidence>
<dbReference type="AlphaFoldDB" id="A0A8J6Q367"/>
<dbReference type="InterPro" id="IPR045121">
    <property type="entry name" value="CoAse"/>
</dbReference>
<dbReference type="Proteomes" id="UP000600588">
    <property type="component" value="Unassembled WGS sequence"/>
</dbReference>
<keyword evidence="3" id="KW-0479">Metal-binding</keyword>
<comment type="cofactor">
    <cofactor evidence="1">
        <name>Mn(2+)</name>
        <dbReference type="ChEBI" id="CHEBI:29035"/>
    </cofactor>
</comment>
<accession>A0A8J6Q367</accession>
<keyword evidence="9" id="KW-1185">Reference proteome</keyword>
<dbReference type="PANTHER" id="PTHR12992">
    <property type="entry name" value="NUDIX HYDROLASE"/>
    <property type="match status" value="1"/>
</dbReference>
<keyword evidence="6" id="KW-0464">Manganese</keyword>
<dbReference type="CDD" id="cd03426">
    <property type="entry name" value="NUDIX_CoAse_Nudt7"/>
    <property type="match status" value="1"/>
</dbReference>
<comment type="caution">
    <text evidence="8">The sequence shown here is derived from an EMBL/GenBank/DDBJ whole genome shotgun (WGS) entry which is preliminary data.</text>
</comment>
<gene>
    <name evidence="8" type="ORF">ICJ83_13385</name>
</gene>
<dbReference type="Gene3D" id="3.90.79.10">
    <property type="entry name" value="Nucleoside Triphosphate Pyrophosphohydrolase"/>
    <property type="match status" value="1"/>
</dbReference>
<evidence type="ECO:0000259" key="7">
    <source>
        <dbReference type="PROSITE" id="PS51462"/>
    </source>
</evidence>
<feature type="domain" description="Nudix hydrolase" evidence="7">
    <location>
        <begin position="46"/>
        <end position="181"/>
    </location>
</feature>
<dbReference type="GO" id="GO:0010945">
    <property type="term" value="F:coenzyme A diphosphatase activity"/>
    <property type="evidence" value="ECO:0007669"/>
    <property type="project" value="InterPro"/>
</dbReference>
<dbReference type="SUPFAM" id="SSF55811">
    <property type="entry name" value="Nudix"/>
    <property type="match status" value="1"/>
</dbReference>
<dbReference type="GO" id="GO:0046872">
    <property type="term" value="F:metal ion binding"/>
    <property type="evidence" value="ECO:0007669"/>
    <property type="project" value="UniProtKB-KW"/>
</dbReference>
<evidence type="ECO:0000256" key="2">
    <source>
        <dbReference type="ARBA" id="ARBA00001946"/>
    </source>
</evidence>
<dbReference type="PROSITE" id="PS51462">
    <property type="entry name" value="NUDIX"/>
    <property type="match status" value="1"/>
</dbReference>
<name>A0A8J6Q367_9FLAO</name>
<keyword evidence="4" id="KW-0378">Hydrolase</keyword>
<keyword evidence="5" id="KW-0460">Magnesium</keyword>
<reference evidence="8 9" key="1">
    <citation type="submission" date="2020-09" db="EMBL/GenBank/DDBJ databases">
        <title>TT11 complete genome.</title>
        <authorList>
            <person name="Wu Z."/>
        </authorList>
    </citation>
    <scope>NUCLEOTIDE SEQUENCE [LARGE SCALE GENOMIC DNA]</scope>
    <source>
        <strain evidence="8 9">TT11</strain>
    </source>
</reference>
<dbReference type="InterPro" id="IPR015797">
    <property type="entry name" value="NUDIX_hydrolase-like_dom_sf"/>
</dbReference>
<evidence type="ECO:0000313" key="8">
    <source>
        <dbReference type="EMBL" id="MBD0833126.1"/>
    </source>
</evidence>
<dbReference type="EMBL" id="JACVXB010000006">
    <property type="protein sequence ID" value="MBD0833126.1"/>
    <property type="molecule type" value="Genomic_DNA"/>
</dbReference>
<sequence length="215" mass="24429">MNFDEFLLVASKIKNIPLPAESSQFKMVPSFRHEELRRQKDAVKQAKQAGVMALFYPKANNKTHIILILRKTYKGVHSAQVGFPGGKLEPEDDSIEAAAVRETFEEVGVPMHDIKVVRELSKVYIPPSNFYVFPFFGYCKWPPKFIKQDSEVERLIEVPLSEFLDDNNVITNVVKASYSAEVEVPAFKLNEYVVWGATAMMLSEIKDLLKTAMLV</sequence>
<dbReference type="PANTHER" id="PTHR12992:SF11">
    <property type="entry name" value="MITOCHONDRIAL COENZYME A DIPHOSPHATASE NUDT8"/>
    <property type="match status" value="1"/>
</dbReference>
<organism evidence="8 9">
    <name type="scientific">Aestuariibaculum sediminum</name>
    <dbReference type="NCBI Taxonomy" id="2770637"/>
    <lineage>
        <taxon>Bacteria</taxon>
        <taxon>Pseudomonadati</taxon>
        <taxon>Bacteroidota</taxon>
        <taxon>Flavobacteriia</taxon>
        <taxon>Flavobacteriales</taxon>
        <taxon>Flavobacteriaceae</taxon>
    </lineage>
</organism>
<protein>
    <submittedName>
        <fullName evidence="8">CoA pyrophosphatase</fullName>
    </submittedName>
</protein>
<evidence type="ECO:0000256" key="1">
    <source>
        <dbReference type="ARBA" id="ARBA00001936"/>
    </source>
</evidence>
<evidence type="ECO:0000256" key="6">
    <source>
        <dbReference type="ARBA" id="ARBA00023211"/>
    </source>
</evidence>
<evidence type="ECO:0000256" key="5">
    <source>
        <dbReference type="ARBA" id="ARBA00022842"/>
    </source>
</evidence>
<dbReference type="InterPro" id="IPR000086">
    <property type="entry name" value="NUDIX_hydrolase_dom"/>
</dbReference>
<dbReference type="RefSeq" id="WP_188230912.1">
    <property type="nucleotide sequence ID" value="NZ_JACVXB010000006.1"/>
</dbReference>
<comment type="cofactor">
    <cofactor evidence="2">
        <name>Mg(2+)</name>
        <dbReference type="ChEBI" id="CHEBI:18420"/>
    </cofactor>
</comment>
<dbReference type="Pfam" id="PF00293">
    <property type="entry name" value="NUDIX"/>
    <property type="match status" value="1"/>
</dbReference>
<evidence type="ECO:0000313" key="9">
    <source>
        <dbReference type="Proteomes" id="UP000600588"/>
    </source>
</evidence>
<evidence type="ECO:0000256" key="3">
    <source>
        <dbReference type="ARBA" id="ARBA00022723"/>
    </source>
</evidence>
<proteinExistence type="predicted"/>